<dbReference type="InterPro" id="IPR011495">
    <property type="entry name" value="Sig_transdc_His_kin_sub2_dim/P"/>
</dbReference>
<keyword evidence="6" id="KW-0902">Two-component regulatory system</keyword>
<sequence length="1030" mass="118195">MKRHYSLSEDRDELREKIIGLGENSFRKSYYPELQEKMADLERFRSLLDHSNDAIFLVNLSLRRIEDVNLFACNLLGYKREEMINSSFFDLLLHHDDRLVGKLVSGEIKELTITEMIKCRDMSAIPFEINIHVDTFGEGTYAVVIARDVRERLKAEETLKKNEEKYRLLVENAPIGIIFVDINGKILDANPMIIQLMGSPSREATLAINMFEFQPLIRSGVSDDIRTCLETGDRTVSEHEYISKWGKKSYLKYYITPVKGPDNRIIGAQGIVEDITEQRKADLALQESESKFRVLTETSSSGIFIYQHDRLCYVNPACENITGYGRDELLSIDIADLIRPDFYGTIDILKDKWVRERNLASNFEMGLLNKNGERRWISLTLGHTLYNGSKCIIGTIFDITERKLIEKALQDSEEKFRDIVENVNEFIWEIDKDLNVVYVSPKIKEYFGYSPEDIVGKTGAELLGSPDIDSVKEILRERISNKTFSMLSEYIFQDDKGKRRVLETSFLPIYGAEGEIRGYRGVDRDITDRKAMEEALIESRSNLQRLFDSLDDFIFVIDTDGNILQVNPPVAERLGYSIDELQNMTLYDLHPPEFREMAGTIFEEMLLDRTRICTLPIITKEGNWIEVETKVTRGRWNNKDAIFGISRDVTERIRYEQTIKGHAKKMEILNDVITSVNESEDLASILEETISSTMELLNFEAGAIYLLDDNGEFAYLRSMKGLPDNFVRKKKKIDISRKPYDMIFLKGLPMISQNYSRINPEMAKEWDIRSIAGVPLISKDKVIGALYIVSRSDHEFSREDVDLLTAIGREIGTAITKMQTEESLKSSLGEKEVLLKEIHHRVKNNLQIISSLLSLQSNYTYNEEFIQMIRDSKARVKSMALIHERLYESKDLSRIKFGEYVKALVTDLSRSFGISKDRIRITLNIDNVEVDVDTAIPCGLIINELVSNCIKYAFPGERRGDIYVSFRKESDTYRLTVKDNGVGLPDDLDINEMKSLGLQLVCTLTTQLDGTIEICSNEGAEFMISFREPV</sequence>
<keyword evidence="11" id="KW-1185">Reference proteome</keyword>
<dbReference type="Pfam" id="PF13188">
    <property type="entry name" value="PAS_8"/>
    <property type="match status" value="1"/>
</dbReference>
<dbReference type="InterPro" id="IPR001610">
    <property type="entry name" value="PAC"/>
</dbReference>
<dbReference type="InterPro" id="IPR029016">
    <property type="entry name" value="GAF-like_dom_sf"/>
</dbReference>
<dbReference type="SMART" id="SM00086">
    <property type="entry name" value="PAC"/>
    <property type="match status" value="5"/>
</dbReference>
<feature type="domain" description="PAS" evidence="8">
    <location>
        <begin position="40"/>
        <end position="98"/>
    </location>
</feature>
<gene>
    <name evidence="10" type="ORF">CUJ83_03230</name>
</gene>
<dbReference type="Gene3D" id="3.30.565.10">
    <property type="entry name" value="Histidine kinase-like ATPase, C-terminal domain"/>
    <property type="match status" value="1"/>
</dbReference>
<dbReference type="PANTHER" id="PTHR43065">
    <property type="entry name" value="SENSOR HISTIDINE KINASE"/>
    <property type="match status" value="1"/>
</dbReference>
<feature type="domain" description="PAC" evidence="9">
    <location>
        <begin position="486"/>
        <end position="538"/>
    </location>
</feature>
<dbReference type="AlphaFoldDB" id="A0AAP2RBR8"/>
<feature type="domain" description="PAC" evidence="9">
    <location>
        <begin position="361"/>
        <end position="411"/>
    </location>
</feature>
<evidence type="ECO:0000256" key="2">
    <source>
        <dbReference type="ARBA" id="ARBA00022679"/>
    </source>
</evidence>
<dbReference type="PANTHER" id="PTHR43065:SF23">
    <property type="entry name" value="SENSOR HISTIDINE KINASE PDTAS"/>
    <property type="match status" value="1"/>
</dbReference>
<reference evidence="10 11" key="1">
    <citation type="submission" date="2017-11" db="EMBL/GenBank/DDBJ databases">
        <title>Isolation and Characterization of Family Methanocellaceae Species from Potential Methane Hydrate Area Offshore Southwestern Taiwan.</title>
        <authorList>
            <person name="Zhang W.-L."/>
            <person name="Chen W.-C."/>
            <person name="Lai M.-C."/>
            <person name="Chen S.-C."/>
        </authorList>
    </citation>
    <scope>NUCLEOTIDE SEQUENCE [LARGE SCALE GENOMIC DNA]</scope>
    <source>
        <strain evidence="10 11">CWC-04</strain>
    </source>
</reference>
<feature type="domain" description="Histidine kinase" evidence="7">
    <location>
        <begin position="837"/>
        <end position="1030"/>
    </location>
</feature>
<evidence type="ECO:0000256" key="5">
    <source>
        <dbReference type="ARBA" id="ARBA00022840"/>
    </source>
</evidence>
<dbReference type="InterPro" id="IPR003018">
    <property type="entry name" value="GAF"/>
</dbReference>
<evidence type="ECO:0000313" key="10">
    <source>
        <dbReference type="EMBL" id="MCD1294006.1"/>
    </source>
</evidence>
<protein>
    <recommendedName>
        <fullName evidence="12">PAS domain S-box-containing protein</fullName>
    </recommendedName>
</protein>
<dbReference type="SUPFAM" id="SSF55781">
    <property type="entry name" value="GAF domain-like"/>
    <property type="match status" value="1"/>
</dbReference>
<dbReference type="InterPro" id="IPR005467">
    <property type="entry name" value="His_kinase_dom"/>
</dbReference>
<dbReference type="Pfam" id="PF13426">
    <property type="entry name" value="PAS_9"/>
    <property type="match status" value="1"/>
</dbReference>
<evidence type="ECO:0000256" key="1">
    <source>
        <dbReference type="ARBA" id="ARBA00022553"/>
    </source>
</evidence>
<proteinExistence type="predicted"/>
<keyword evidence="1" id="KW-0597">Phosphoprotein</keyword>
<evidence type="ECO:0000256" key="6">
    <source>
        <dbReference type="ARBA" id="ARBA00023012"/>
    </source>
</evidence>
<dbReference type="SMART" id="SM00387">
    <property type="entry name" value="HATPase_c"/>
    <property type="match status" value="1"/>
</dbReference>
<dbReference type="EMBL" id="PGCK01000002">
    <property type="protein sequence ID" value="MCD1294006.1"/>
    <property type="molecule type" value="Genomic_DNA"/>
</dbReference>
<evidence type="ECO:0000256" key="3">
    <source>
        <dbReference type="ARBA" id="ARBA00022741"/>
    </source>
</evidence>
<evidence type="ECO:0000259" key="8">
    <source>
        <dbReference type="PROSITE" id="PS50112"/>
    </source>
</evidence>
<keyword evidence="3" id="KW-0547">Nucleotide-binding</keyword>
<evidence type="ECO:0008006" key="12">
    <source>
        <dbReference type="Google" id="ProtNLM"/>
    </source>
</evidence>
<dbReference type="SUPFAM" id="SSF55785">
    <property type="entry name" value="PYP-like sensor domain (PAS domain)"/>
    <property type="match status" value="5"/>
</dbReference>
<dbReference type="InterPro" id="IPR035965">
    <property type="entry name" value="PAS-like_dom_sf"/>
</dbReference>
<keyword evidence="5" id="KW-0067">ATP-binding</keyword>
<dbReference type="PROSITE" id="PS50113">
    <property type="entry name" value="PAC"/>
    <property type="match status" value="3"/>
</dbReference>
<dbReference type="Gene3D" id="3.30.450.40">
    <property type="match status" value="1"/>
</dbReference>
<dbReference type="Proteomes" id="UP001320159">
    <property type="component" value="Unassembled WGS sequence"/>
</dbReference>
<dbReference type="PROSITE" id="PS50112">
    <property type="entry name" value="PAS"/>
    <property type="match status" value="5"/>
</dbReference>
<feature type="domain" description="PAS" evidence="8">
    <location>
        <begin position="412"/>
        <end position="482"/>
    </location>
</feature>
<dbReference type="CDD" id="cd00130">
    <property type="entry name" value="PAS"/>
    <property type="match status" value="5"/>
</dbReference>
<accession>A0AAP2RBR8</accession>
<feature type="domain" description="PAS" evidence="8">
    <location>
        <begin position="162"/>
        <end position="203"/>
    </location>
</feature>
<dbReference type="Pfam" id="PF07568">
    <property type="entry name" value="HisKA_2"/>
    <property type="match status" value="1"/>
</dbReference>
<feature type="domain" description="PAC" evidence="9">
    <location>
        <begin position="235"/>
        <end position="287"/>
    </location>
</feature>
<organism evidence="10 11">
    <name type="scientific">Methanooceanicella nereidis</name>
    <dbReference type="NCBI Taxonomy" id="2052831"/>
    <lineage>
        <taxon>Archaea</taxon>
        <taxon>Methanobacteriati</taxon>
        <taxon>Methanobacteriota</taxon>
        <taxon>Stenosarchaea group</taxon>
        <taxon>Methanomicrobia</taxon>
        <taxon>Methanocellales</taxon>
        <taxon>Methanocellaceae</taxon>
        <taxon>Methanooceanicella</taxon>
    </lineage>
</organism>
<dbReference type="InterPro" id="IPR013656">
    <property type="entry name" value="PAS_4"/>
</dbReference>
<dbReference type="InterPro" id="IPR036890">
    <property type="entry name" value="HATPase_C_sf"/>
</dbReference>
<dbReference type="NCBIfam" id="TIGR00229">
    <property type="entry name" value="sensory_box"/>
    <property type="match status" value="5"/>
</dbReference>
<name>A0AAP2RBR8_9EURY</name>
<keyword evidence="2" id="KW-0808">Transferase</keyword>
<feature type="domain" description="PAS" evidence="8">
    <location>
        <begin position="288"/>
        <end position="341"/>
    </location>
</feature>
<keyword evidence="4" id="KW-0418">Kinase</keyword>
<dbReference type="GO" id="GO:0016301">
    <property type="term" value="F:kinase activity"/>
    <property type="evidence" value="ECO:0007669"/>
    <property type="project" value="UniProtKB-KW"/>
</dbReference>
<dbReference type="InterPro" id="IPR013767">
    <property type="entry name" value="PAS_fold"/>
</dbReference>
<dbReference type="Pfam" id="PF08448">
    <property type="entry name" value="PAS_4"/>
    <property type="match status" value="2"/>
</dbReference>
<evidence type="ECO:0000313" key="11">
    <source>
        <dbReference type="Proteomes" id="UP001320159"/>
    </source>
</evidence>
<feature type="domain" description="PAS" evidence="8">
    <location>
        <begin position="539"/>
        <end position="609"/>
    </location>
</feature>
<comment type="caution">
    <text evidence="10">The sequence shown here is derived from an EMBL/GenBank/DDBJ whole genome shotgun (WGS) entry which is preliminary data.</text>
</comment>
<dbReference type="Gene3D" id="3.30.450.20">
    <property type="entry name" value="PAS domain"/>
    <property type="match status" value="5"/>
</dbReference>
<dbReference type="InterPro" id="IPR000014">
    <property type="entry name" value="PAS"/>
</dbReference>
<dbReference type="GO" id="GO:0005524">
    <property type="term" value="F:ATP binding"/>
    <property type="evidence" value="ECO:0007669"/>
    <property type="project" value="UniProtKB-KW"/>
</dbReference>
<dbReference type="Pfam" id="PF13185">
    <property type="entry name" value="GAF_2"/>
    <property type="match status" value="1"/>
</dbReference>
<evidence type="ECO:0000256" key="4">
    <source>
        <dbReference type="ARBA" id="ARBA00022777"/>
    </source>
</evidence>
<dbReference type="GO" id="GO:0000160">
    <property type="term" value="P:phosphorelay signal transduction system"/>
    <property type="evidence" value="ECO:0007669"/>
    <property type="project" value="UniProtKB-KW"/>
</dbReference>
<dbReference type="Pfam" id="PF00989">
    <property type="entry name" value="PAS"/>
    <property type="match status" value="1"/>
</dbReference>
<dbReference type="Pfam" id="PF02518">
    <property type="entry name" value="HATPase_c"/>
    <property type="match status" value="1"/>
</dbReference>
<dbReference type="SMART" id="SM00091">
    <property type="entry name" value="PAS"/>
    <property type="match status" value="5"/>
</dbReference>
<evidence type="ECO:0000259" key="7">
    <source>
        <dbReference type="PROSITE" id="PS50109"/>
    </source>
</evidence>
<dbReference type="RefSeq" id="WP_230740554.1">
    <property type="nucleotide sequence ID" value="NZ_PGCK01000002.1"/>
</dbReference>
<evidence type="ECO:0000259" key="9">
    <source>
        <dbReference type="PROSITE" id="PS50113"/>
    </source>
</evidence>
<dbReference type="InterPro" id="IPR003594">
    <property type="entry name" value="HATPase_dom"/>
</dbReference>
<dbReference type="PROSITE" id="PS50109">
    <property type="entry name" value="HIS_KIN"/>
    <property type="match status" value="1"/>
</dbReference>
<dbReference type="GO" id="GO:0006355">
    <property type="term" value="P:regulation of DNA-templated transcription"/>
    <property type="evidence" value="ECO:0007669"/>
    <property type="project" value="InterPro"/>
</dbReference>
<dbReference type="SUPFAM" id="SSF55874">
    <property type="entry name" value="ATPase domain of HSP90 chaperone/DNA topoisomerase II/histidine kinase"/>
    <property type="match status" value="1"/>
</dbReference>
<dbReference type="InterPro" id="IPR000700">
    <property type="entry name" value="PAS-assoc_C"/>
</dbReference>
<dbReference type="SMART" id="SM00065">
    <property type="entry name" value="GAF"/>
    <property type="match status" value="1"/>
</dbReference>